<organism evidence="2 3">
    <name type="scientific">Rangifer tarandus platyrhynchus</name>
    <name type="common">Svalbard reindeer</name>
    <dbReference type="NCBI Taxonomy" id="3082113"/>
    <lineage>
        <taxon>Eukaryota</taxon>
        <taxon>Metazoa</taxon>
        <taxon>Chordata</taxon>
        <taxon>Craniata</taxon>
        <taxon>Vertebrata</taxon>
        <taxon>Euteleostomi</taxon>
        <taxon>Mammalia</taxon>
        <taxon>Eutheria</taxon>
        <taxon>Laurasiatheria</taxon>
        <taxon>Artiodactyla</taxon>
        <taxon>Ruminantia</taxon>
        <taxon>Pecora</taxon>
        <taxon>Cervidae</taxon>
        <taxon>Odocoileinae</taxon>
        <taxon>Rangifer</taxon>
    </lineage>
</organism>
<dbReference type="Proteomes" id="UP001176941">
    <property type="component" value="Chromosome 26"/>
</dbReference>
<proteinExistence type="predicted"/>
<feature type="compositionally biased region" description="Polar residues" evidence="1">
    <location>
        <begin position="10"/>
        <end position="22"/>
    </location>
</feature>
<dbReference type="EMBL" id="OX459962">
    <property type="protein sequence ID" value="CAI9167262.1"/>
    <property type="molecule type" value="Genomic_DNA"/>
</dbReference>
<feature type="region of interest" description="Disordered" evidence="1">
    <location>
        <begin position="1"/>
        <end position="60"/>
    </location>
</feature>
<accession>A0ABN8Z357</accession>
<evidence type="ECO:0000256" key="1">
    <source>
        <dbReference type="SAM" id="MobiDB-lite"/>
    </source>
</evidence>
<protein>
    <submittedName>
        <fullName evidence="2">Uncharacterized protein</fullName>
    </submittedName>
</protein>
<gene>
    <name evidence="2" type="ORF">MRATA1EN1_LOCUS16224</name>
</gene>
<keyword evidence="3" id="KW-1185">Reference proteome</keyword>
<feature type="compositionally biased region" description="Basic and acidic residues" evidence="1">
    <location>
        <begin position="25"/>
        <end position="34"/>
    </location>
</feature>
<evidence type="ECO:0000313" key="2">
    <source>
        <dbReference type="EMBL" id="CAI9167262.1"/>
    </source>
</evidence>
<sequence>MGVAPPPLKQLNTSSSGNTQWPSPDARDVMKNGKDGVCNGGNTESRGAGTDWTQGPPRRSVAQGVIQKDTALNFLASFRAPPLCPLSQGICGLPRLGRAATATATGFPESLHCGSILGYGGSSPRPCPPAPPNS</sequence>
<evidence type="ECO:0000313" key="3">
    <source>
        <dbReference type="Proteomes" id="UP001176941"/>
    </source>
</evidence>
<name>A0ABN8Z357_RANTA</name>
<reference evidence="2" key="1">
    <citation type="submission" date="2023-04" db="EMBL/GenBank/DDBJ databases">
        <authorList>
            <consortium name="ELIXIR-Norway"/>
        </authorList>
    </citation>
    <scope>NUCLEOTIDE SEQUENCE [LARGE SCALE GENOMIC DNA]</scope>
</reference>